<name>A0A2P8CY60_9ACTN</name>
<evidence type="ECO:0000256" key="1">
    <source>
        <dbReference type="SAM" id="MobiDB-lite"/>
    </source>
</evidence>
<evidence type="ECO:0000256" key="2">
    <source>
        <dbReference type="SAM" id="Phobius"/>
    </source>
</evidence>
<keyword evidence="2" id="KW-0472">Membrane</keyword>
<evidence type="ECO:0000313" key="3">
    <source>
        <dbReference type="EMBL" id="PSK89902.1"/>
    </source>
</evidence>
<keyword evidence="4" id="KW-1185">Reference proteome</keyword>
<dbReference type="EMBL" id="PYGA01000024">
    <property type="protein sequence ID" value="PSK89902.1"/>
    <property type="molecule type" value="Genomic_DNA"/>
</dbReference>
<keyword evidence="2" id="KW-1133">Transmembrane helix</keyword>
<feature type="transmembrane region" description="Helical" evidence="2">
    <location>
        <begin position="28"/>
        <end position="46"/>
    </location>
</feature>
<keyword evidence="2" id="KW-0812">Transmembrane</keyword>
<dbReference type="OrthoDB" id="4148995at2"/>
<dbReference type="RefSeq" id="WP_146165667.1">
    <property type="nucleotide sequence ID" value="NZ_PYGA01000024.1"/>
</dbReference>
<accession>A0A2P8CY60</accession>
<reference evidence="3 4" key="1">
    <citation type="submission" date="2018-03" db="EMBL/GenBank/DDBJ databases">
        <title>Genomic Encyclopedia of Archaeal and Bacterial Type Strains, Phase II (KMG-II): from individual species to whole genera.</title>
        <authorList>
            <person name="Goeker M."/>
        </authorList>
    </citation>
    <scope>NUCLEOTIDE SEQUENCE [LARGE SCALE GENOMIC DNA]</scope>
    <source>
        <strain evidence="3 4">DSM 45312</strain>
    </source>
</reference>
<gene>
    <name evidence="3" type="ORF">CLV63_1246</name>
</gene>
<dbReference type="Proteomes" id="UP000240542">
    <property type="component" value="Unassembled WGS sequence"/>
</dbReference>
<comment type="caution">
    <text evidence="3">The sequence shown here is derived from an EMBL/GenBank/DDBJ whole genome shotgun (WGS) entry which is preliminary data.</text>
</comment>
<protein>
    <submittedName>
        <fullName evidence="3">Uncharacterized protein</fullName>
    </submittedName>
</protein>
<sequence>MQAVWQWLLSFIIFLGSGLGNALSNTELWSGLIGAAFGGFLSFWGVNRQTEKMLAHEKKMADDGRAEARQDEIRVREERALGELLHSLFVFEDGFDILKPQWLIAQFRQAGDPEPPEMLRRRETIAALGYGLRVALPLIPDSVVRSRYHALCDVVQQFRNLPLHSDDERADQERAELDIRNYIRYLRHTIRAVLRDELVPEHKERPALLRHDGAPWTPPVRDPENEWYPL</sequence>
<feature type="region of interest" description="Disordered" evidence="1">
    <location>
        <begin position="209"/>
        <end position="230"/>
    </location>
</feature>
<organism evidence="3 4">
    <name type="scientific">Murinocardiopsis flavida</name>
    <dbReference type="NCBI Taxonomy" id="645275"/>
    <lineage>
        <taxon>Bacteria</taxon>
        <taxon>Bacillati</taxon>
        <taxon>Actinomycetota</taxon>
        <taxon>Actinomycetes</taxon>
        <taxon>Streptosporangiales</taxon>
        <taxon>Nocardiopsidaceae</taxon>
        <taxon>Murinocardiopsis</taxon>
    </lineage>
</organism>
<evidence type="ECO:0000313" key="4">
    <source>
        <dbReference type="Proteomes" id="UP000240542"/>
    </source>
</evidence>
<dbReference type="AlphaFoldDB" id="A0A2P8CY60"/>
<proteinExistence type="predicted"/>